<dbReference type="OrthoDB" id="9804774at2"/>
<evidence type="ECO:0000256" key="1">
    <source>
        <dbReference type="ARBA" id="ARBA00006484"/>
    </source>
</evidence>
<dbReference type="InterPro" id="IPR002347">
    <property type="entry name" value="SDR_fam"/>
</dbReference>
<gene>
    <name evidence="2" type="ORF">GP2143_17396</name>
</gene>
<protein>
    <submittedName>
        <fullName evidence="2">Putative 3-oxoacyl-(Acyl-carrier-protein) reductase</fullName>
    </submittedName>
</protein>
<dbReference type="PANTHER" id="PTHR42879">
    <property type="entry name" value="3-OXOACYL-(ACYL-CARRIER-PROTEIN) REDUCTASE"/>
    <property type="match status" value="1"/>
</dbReference>
<evidence type="ECO:0000313" key="2">
    <source>
        <dbReference type="EMBL" id="EAW33053.1"/>
    </source>
</evidence>
<dbReference type="PRINTS" id="PR00081">
    <property type="entry name" value="GDHRDH"/>
</dbReference>
<dbReference type="PRINTS" id="PR00080">
    <property type="entry name" value="SDRFAMILY"/>
</dbReference>
<dbReference type="SUPFAM" id="SSF51735">
    <property type="entry name" value="NAD(P)-binding Rossmann-fold domains"/>
    <property type="match status" value="1"/>
</dbReference>
<name>A0YA99_9GAMM</name>
<dbReference type="Proteomes" id="UP000004931">
    <property type="component" value="Unassembled WGS sequence"/>
</dbReference>
<dbReference type="InterPro" id="IPR036291">
    <property type="entry name" value="NAD(P)-bd_dom_sf"/>
</dbReference>
<sequence>MHLQLEKKVALVTGSDRRTGETIAESLAAEGATTIFHGNDELPDKPFAVCGDITSEAGCHQVLEQVTELGLSVDILVNNFGSADRHSWEDSTTEKWLELYQINVLSAVRMIQGCIPTMKQRGWGRIINLGTIGSHQPNNIMPAYYAAKGAMATMSASLTKELGGTGINVNTVSPGLIRTEQVETSYRNIATKKGWGEDWDEIVKKLVARDFPNPCGRIAEREEVADLVTFLASPRADFINGQNIRIDGGAINYV</sequence>
<dbReference type="InterPro" id="IPR050259">
    <property type="entry name" value="SDR"/>
</dbReference>
<organism evidence="2 3">
    <name type="scientific">marine gamma proteobacterium HTCC2143</name>
    <dbReference type="NCBI Taxonomy" id="247633"/>
    <lineage>
        <taxon>Bacteria</taxon>
        <taxon>Pseudomonadati</taxon>
        <taxon>Pseudomonadota</taxon>
        <taxon>Gammaproteobacteria</taxon>
        <taxon>Cellvibrionales</taxon>
        <taxon>Spongiibacteraceae</taxon>
        <taxon>BD1-7 clade</taxon>
    </lineage>
</organism>
<dbReference type="eggNOG" id="COG1028">
    <property type="taxonomic scope" value="Bacteria"/>
</dbReference>
<proteinExistence type="inferred from homology"/>
<dbReference type="EMBL" id="AAVT01000001">
    <property type="protein sequence ID" value="EAW33053.1"/>
    <property type="molecule type" value="Genomic_DNA"/>
</dbReference>
<dbReference type="FunFam" id="3.40.50.720:FF:000084">
    <property type="entry name" value="Short-chain dehydrogenase reductase"/>
    <property type="match status" value="1"/>
</dbReference>
<reference evidence="2 3" key="1">
    <citation type="journal article" date="2010" name="J. Bacteriol.">
        <title>Genome sequence of the oligotrophic marine Gammaproteobacterium HTCC2143, isolated from the Oregon Coast.</title>
        <authorList>
            <person name="Oh H.M."/>
            <person name="Kang I."/>
            <person name="Ferriera S."/>
            <person name="Giovannoni S.J."/>
            <person name="Cho J.C."/>
        </authorList>
    </citation>
    <scope>NUCLEOTIDE SEQUENCE [LARGE SCALE GENOMIC DNA]</scope>
    <source>
        <strain evidence="2 3">HTCC2143</strain>
    </source>
</reference>
<dbReference type="AlphaFoldDB" id="A0YA99"/>
<dbReference type="Gene3D" id="3.40.50.720">
    <property type="entry name" value="NAD(P)-binding Rossmann-like Domain"/>
    <property type="match status" value="1"/>
</dbReference>
<comment type="caution">
    <text evidence="2">The sequence shown here is derived from an EMBL/GenBank/DDBJ whole genome shotgun (WGS) entry which is preliminary data.</text>
</comment>
<dbReference type="STRING" id="247633.GP2143_17396"/>
<dbReference type="Pfam" id="PF13561">
    <property type="entry name" value="adh_short_C2"/>
    <property type="match status" value="1"/>
</dbReference>
<comment type="similarity">
    <text evidence="1">Belongs to the short-chain dehydrogenases/reductases (SDR) family.</text>
</comment>
<keyword evidence="3" id="KW-1185">Reference proteome</keyword>
<evidence type="ECO:0000313" key="3">
    <source>
        <dbReference type="Proteomes" id="UP000004931"/>
    </source>
</evidence>
<accession>A0YA99</accession>